<comment type="caution">
    <text evidence="1">The sequence shown here is derived from an EMBL/GenBank/DDBJ whole genome shotgun (WGS) entry which is preliminary data.</text>
</comment>
<evidence type="ECO:0000313" key="1">
    <source>
        <dbReference type="EMBL" id="GIQ87678.1"/>
    </source>
</evidence>
<feature type="non-terminal residue" evidence="1">
    <location>
        <position position="1"/>
    </location>
</feature>
<gene>
    <name evidence="1" type="ORF">KIPB_009770</name>
</gene>
<name>A0A9K3D257_9EUKA</name>
<sequence length="306" mass="32796">PRGSFLGSPLSHSVASGTIYNHSGTPGIIDDADSDHVVFVSTAETVVKYSHMRGLASSLEDGSTVMVVDCAPSTTDVSTIGVDIERVDREGEDGTDSLRQLHMKTATSRPCEPLVVADESLIPLMDGIFGATLRVAMTERCPEVVESLRSQWSCILTDIDRYPGMNPGDLHIRAFPSSLEADIARDTTLDEELRTRLLSIVGDSSGLTLRISLAMAKAAMDEALAPRVEAILDTMETHTWTVEGGDCTVLSTGVNTVLLTGEYASNKCVAEGVSNRFPDMSVVACPDQESAIVLGSLMWALDTMRE</sequence>
<dbReference type="EMBL" id="BDIP01003416">
    <property type="protein sequence ID" value="GIQ87678.1"/>
    <property type="molecule type" value="Genomic_DNA"/>
</dbReference>
<dbReference type="InterPro" id="IPR043129">
    <property type="entry name" value="ATPase_NBD"/>
</dbReference>
<protein>
    <submittedName>
        <fullName evidence="1">Uncharacterized protein</fullName>
    </submittedName>
</protein>
<evidence type="ECO:0000313" key="2">
    <source>
        <dbReference type="Proteomes" id="UP000265618"/>
    </source>
</evidence>
<dbReference type="AlphaFoldDB" id="A0A9K3D257"/>
<keyword evidence="2" id="KW-1185">Reference proteome</keyword>
<reference evidence="1 2" key="1">
    <citation type="journal article" date="2018" name="PLoS ONE">
        <title>The draft genome of Kipferlia bialata reveals reductive genome evolution in fornicate parasites.</title>
        <authorList>
            <person name="Tanifuji G."/>
            <person name="Takabayashi S."/>
            <person name="Kume K."/>
            <person name="Takagi M."/>
            <person name="Nakayama T."/>
            <person name="Kamikawa R."/>
            <person name="Inagaki Y."/>
            <person name="Hashimoto T."/>
        </authorList>
    </citation>
    <scope>NUCLEOTIDE SEQUENCE [LARGE SCALE GENOMIC DNA]</scope>
    <source>
        <strain evidence="1">NY0173</strain>
    </source>
</reference>
<proteinExistence type="predicted"/>
<dbReference type="SUPFAM" id="SSF53067">
    <property type="entry name" value="Actin-like ATPase domain"/>
    <property type="match status" value="1"/>
</dbReference>
<accession>A0A9K3D257</accession>
<dbReference type="Proteomes" id="UP000265618">
    <property type="component" value="Unassembled WGS sequence"/>
</dbReference>
<organism evidence="1 2">
    <name type="scientific">Kipferlia bialata</name>
    <dbReference type="NCBI Taxonomy" id="797122"/>
    <lineage>
        <taxon>Eukaryota</taxon>
        <taxon>Metamonada</taxon>
        <taxon>Carpediemonas-like organisms</taxon>
        <taxon>Kipferlia</taxon>
    </lineage>
</organism>